<keyword evidence="4" id="KW-0378">Hydrolase</keyword>
<evidence type="ECO:0000256" key="4">
    <source>
        <dbReference type="ARBA" id="ARBA00022801"/>
    </source>
</evidence>
<evidence type="ECO:0000256" key="7">
    <source>
        <dbReference type="ARBA" id="ARBA00030512"/>
    </source>
</evidence>
<dbReference type="GO" id="GO:0030203">
    <property type="term" value="P:glycosaminoglycan metabolic process"/>
    <property type="evidence" value="ECO:0007669"/>
    <property type="project" value="TreeGrafter"/>
</dbReference>
<organism evidence="12 13">
    <name type="scientific">Photobacterium swingsii</name>
    <dbReference type="NCBI Taxonomy" id="680026"/>
    <lineage>
        <taxon>Bacteria</taxon>
        <taxon>Pseudomonadati</taxon>
        <taxon>Pseudomonadota</taxon>
        <taxon>Gammaproteobacteria</taxon>
        <taxon>Vibrionales</taxon>
        <taxon>Vibrionaceae</taxon>
        <taxon>Photobacterium</taxon>
    </lineage>
</organism>
<keyword evidence="9" id="KW-0732">Signal</keyword>
<evidence type="ECO:0000256" key="3">
    <source>
        <dbReference type="ARBA" id="ARBA00012663"/>
    </source>
</evidence>
<reference evidence="12 13" key="1">
    <citation type="submission" date="2018-01" db="EMBL/GenBank/DDBJ databases">
        <title>Whole genome sequencing of Histamine producing bacteria.</title>
        <authorList>
            <person name="Butler K."/>
        </authorList>
    </citation>
    <scope>NUCLEOTIDE SEQUENCE [LARGE SCALE GENOMIC DNA]</scope>
    <source>
        <strain evidence="12 13">DSM 24669</strain>
    </source>
</reference>
<dbReference type="InterPro" id="IPR015883">
    <property type="entry name" value="Glyco_hydro_20_cat"/>
</dbReference>
<dbReference type="Gene3D" id="3.30.379.10">
    <property type="entry name" value="Chitobiase/beta-hexosaminidase domain 2-like"/>
    <property type="match status" value="1"/>
</dbReference>
<dbReference type="InterPro" id="IPR017853">
    <property type="entry name" value="GH"/>
</dbReference>
<gene>
    <name evidence="12" type="ORF">C9I94_06095</name>
</gene>
<dbReference type="Proteomes" id="UP000240481">
    <property type="component" value="Unassembled WGS sequence"/>
</dbReference>
<dbReference type="InterPro" id="IPR025705">
    <property type="entry name" value="Beta_hexosaminidase_sua/sub"/>
</dbReference>
<comment type="catalytic activity">
    <reaction evidence="1">
        <text>Hydrolysis of terminal non-reducing N-acetyl-D-hexosamine residues in N-acetyl-beta-D-hexosaminides.</text>
        <dbReference type="EC" id="3.2.1.52"/>
    </reaction>
</comment>
<keyword evidence="5" id="KW-0325">Glycoprotein</keyword>
<dbReference type="EMBL" id="PYLZ01000002">
    <property type="protein sequence ID" value="PSW26111.1"/>
    <property type="molecule type" value="Genomic_DNA"/>
</dbReference>
<keyword evidence="13" id="KW-1185">Reference proteome</keyword>
<protein>
    <recommendedName>
        <fullName evidence="3">beta-N-acetylhexosaminidase</fullName>
        <ecNumber evidence="3">3.2.1.52</ecNumber>
    </recommendedName>
    <alternativeName>
        <fullName evidence="7">Beta-N-acetylhexosaminidase</fullName>
    </alternativeName>
</protein>
<evidence type="ECO:0000256" key="8">
    <source>
        <dbReference type="PIRSR" id="PIRSR625705-1"/>
    </source>
</evidence>
<dbReference type="InterPro" id="IPR029018">
    <property type="entry name" value="Hex-like_dom2"/>
</dbReference>
<dbReference type="GO" id="GO:0004563">
    <property type="term" value="F:beta-N-acetylhexosaminidase activity"/>
    <property type="evidence" value="ECO:0007669"/>
    <property type="project" value="UniProtKB-EC"/>
</dbReference>
<evidence type="ECO:0000259" key="10">
    <source>
        <dbReference type="Pfam" id="PF00728"/>
    </source>
</evidence>
<dbReference type="AlphaFoldDB" id="A0A0J8V5K4"/>
<dbReference type="STRING" id="680026.AB733_22305"/>
<name>A0A0J8V5K4_9GAMM</name>
<keyword evidence="6" id="KW-0326">Glycosidase</keyword>
<sequence length="806" mass="91075">MKLKPLALSLSLILSAFPAMADKPNTDLQLMPYPKHVELNNSQGLILDRDFSAKLIGFKSQRLNNAIDRLNARIERQTGFFLTTPIQAASKTPQLVIDVKHAAPTKVQQAKEDESYQLTITNKQAVLTANTPYGALHGIETFLQLIENTPQGAQVPAVVIEDEPRFSWRGALLDTSRHFMPLDDVKRQIDGIASAKFNTFHWHLTDDQGWRLESTTYPKLHQKGSDGLYYTQAEIKEVVQYATNLGIRVIPEVDLPGHASSIAAAYPELMTVNKDYKIERKWGVHEPLLDPTKPEVYAFIDSIIGEVTTLFPDAYIHIGGDEVDPKQWNESEHVQTFMKEKGLKDDKELHAFFNQEVEEILRKHNRKMIGWDETYHPNLPKSIVIQSWQGQDSLGESANDGYQGILSTGFYIDQAQATSMHYRNDPMPKPLQVDDQIHSDETWQTWQFEAPRKRGSAVAGSFTIITAKDGSQRGFIDYKGRSRRAVFDIETTKGVTSFWMDSWMGKTMPRVALVDGKLTGEMIVGNAPYVMTGKQIAGSDMQGTEVPSNSHPVALQPEQEHLILGGEVTLWAENVKHDTLDLRMWPRSYAIAERLWSPESITDEDSMYERLHSMNEWSTISVGLQQEWNALVGMKRLANGHEIRPLQILAQAVEQAQYYHRHHEKSTYENYDRFDPLNRFADALPPESMEIRELGKLAQAFTANPNDSEAKNQLTARLQLWVDNTAKVMPIIDSNYLLTEVKPVALHVQQVSELGLMLVEHISAKHPLSPQEVKQAKALLHAAQQIQDELVVSSAYPVETLLNAAY</sequence>
<dbReference type="EC" id="3.2.1.52" evidence="3"/>
<evidence type="ECO:0000313" key="13">
    <source>
        <dbReference type="Proteomes" id="UP000240481"/>
    </source>
</evidence>
<dbReference type="PANTHER" id="PTHR22600">
    <property type="entry name" value="BETA-HEXOSAMINIDASE"/>
    <property type="match status" value="1"/>
</dbReference>
<feature type="domain" description="Beta-hexosaminidase eukaryotic type N-terminal" evidence="11">
    <location>
        <begin position="30"/>
        <end position="145"/>
    </location>
</feature>
<dbReference type="InterPro" id="IPR029019">
    <property type="entry name" value="HEX_eukaryotic_N"/>
</dbReference>
<evidence type="ECO:0000256" key="6">
    <source>
        <dbReference type="ARBA" id="ARBA00023295"/>
    </source>
</evidence>
<accession>A0A0J8V5K4</accession>
<dbReference type="Gene3D" id="3.20.20.80">
    <property type="entry name" value="Glycosidases"/>
    <property type="match status" value="2"/>
</dbReference>
<proteinExistence type="inferred from homology"/>
<evidence type="ECO:0000259" key="11">
    <source>
        <dbReference type="Pfam" id="PF14845"/>
    </source>
</evidence>
<feature type="chain" id="PRO_5030008975" description="beta-N-acetylhexosaminidase" evidence="9">
    <location>
        <begin position="22"/>
        <end position="806"/>
    </location>
</feature>
<evidence type="ECO:0000256" key="2">
    <source>
        <dbReference type="ARBA" id="ARBA00006285"/>
    </source>
</evidence>
<dbReference type="SUPFAM" id="SSF51445">
    <property type="entry name" value="(Trans)glycosidases"/>
    <property type="match status" value="1"/>
</dbReference>
<comment type="similarity">
    <text evidence="2">Belongs to the glycosyl hydrolase 20 family.</text>
</comment>
<feature type="domain" description="Glycoside hydrolase family 20 catalytic" evidence="10">
    <location>
        <begin position="551"/>
        <end position="598"/>
    </location>
</feature>
<dbReference type="Pfam" id="PF14845">
    <property type="entry name" value="Glycohydro_20b2"/>
    <property type="match status" value="1"/>
</dbReference>
<dbReference type="PANTHER" id="PTHR22600:SF57">
    <property type="entry name" value="BETA-N-ACETYLHEXOSAMINIDASE"/>
    <property type="match status" value="1"/>
</dbReference>
<evidence type="ECO:0000256" key="9">
    <source>
        <dbReference type="SAM" id="SignalP"/>
    </source>
</evidence>
<feature type="domain" description="Glycoside hydrolase family 20 catalytic" evidence="10">
    <location>
        <begin position="166"/>
        <end position="436"/>
    </location>
</feature>
<evidence type="ECO:0000256" key="1">
    <source>
        <dbReference type="ARBA" id="ARBA00001231"/>
    </source>
</evidence>
<dbReference type="GO" id="GO:0005975">
    <property type="term" value="P:carbohydrate metabolic process"/>
    <property type="evidence" value="ECO:0007669"/>
    <property type="project" value="InterPro"/>
</dbReference>
<dbReference type="OrthoDB" id="9763537at2"/>
<dbReference type="RefSeq" id="WP_048900766.1">
    <property type="nucleotide sequence ID" value="NZ_AP024852.1"/>
</dbReference>
<dbReference type="Pfam" id="PF00728">
    <property type="entry name" value="Glyco_hydro_20"/>
    <property type="match status" value="2"/>
</dbReference>
<comment type="caution">
    <text evidence="12">The sequence shown here is derived from an EMBL/GenBank/DDBJ whole genome shotgun (WGS) entry which is preliminary data.</text>
</comment>
<evidence type="ECO:0000256" key="5">
    <source>
        <dbReference type="ARBA" id="ARBA00023180"/>
    </source>
</evidence>
<dbReference type="SUPFAM" id="SSF55545">
    <property type="entry name" value="beta-N-acetylhexosaminidase-like domain"/>
    <property type="match status" value="1"/>
</dbReference>
<feature type="active site" description="Proton donor" evidence="8">
    <location>
        <position position="322"/>
    </location>
</feature>
<dbReference type="PRINTS" id="PR00738">
    <property type="entry name" value="GLHYDRLASE20"/>
</dbReference>
<dbReference type="GO" id="GO:0016020">
    <property type="term" value="C:membrane"/>
    <property type="evidence" value="ECO:0007669"/>
    <property type="project" value="TreeGrafter"/>
</dbReference>
<evidence type="ECO:0000313" key="12">
    <source>
        <dbReference type="EMBL" id="PSW26111.1"/>
    </source>
</evidence>
<feature type="signal peptide" evidence="9">
    <location>
        <begin position="1"/>
        <end position="21"/>
    </location>
</feature>